<dbReference type="SMART" id="SM00347">
    <property type="entry name" value="HTH_MARR"/>
    <property type="match status" value="1"/>
</dbReference>
<organism evidence="2 3">
    <name type="scientific">Variovorax beijingensis</name>
    <dbReference type="NCBI Taxonomy" id="2496117"/>
    <lineage>
        <taxon>Bacteria</taxon>
        <taxon>Pseudomonadati</taxon>
        <taxon>Pseudomonadota</taxon>
        <taxon>Betaproteobacteria</taxon>
        <taxon>Burkholderiales</taxon>
        <taxon>Comamonadaceae</taxon>
        <taxon>Variovorax</taxon>
    </lineage>
</organism>
<evidence type="ECO:0000259" key="1">
    <source>
        <dbReference type="SMART" id="SM00347"/>
    </source>
</evidence>
<evidence type="ECO:0000313" key="3">
    <source>
        <dbReference type="Proteomes" id="UP000271590"/>
    </source>
</evidence>
<gene>
    <name evidence="2" type="ORF">EH244_08240</name>
</gene>
<dbReference type="RefSeq" id="WP_124957906.1">
    <property type="nucleotide sequence ID" value="NZ_CBFHCE010000038.1"/>
</dbReference>
<accession>A0A3P3EX14</accession>
<proteinExistence type="predicted"/>
<protein>
    <submittedName>
        <fullName evidence="2">MarR family transcriptional regulator</fullName>
    </submittedName>
</protein>
<dbReference type="Proteomes" id="UP000271590">
    <property type="component" value="Unassembled WGS sequence"/>
</dbReference>
<dbReference type="GO" id="GO:0003700">
    <property type="term" value="F:DNA-binding transcription factor activity"/>
    <property type="evidence" value="ECO:0007669"/>
    <property type="project" value="InterPro"/>
</dbReference>
<dbReference type="InterPro" id="IPR036388">
    <property type="entry name" value="WH-like_DNA-bd_sf"/>
</dbReference>
<dbReference type="InterPro" id="IPR036390">
    <property type="entry name" value="WH_DNA-bd_sf"/>
</dbReference>
<sequence length="159" mass="17044">MSIDPLDLCLNIGRAHASLNLKLQEHLGAFHGLNYEDFTLLHRLLSAEGGRMPAAELARSLGLPVSALIRKMVLLEKSGLAERTAGANGDGRHAVLRPGGRKLMQAAVTTAEAICADAVKSLAPEGLSQINVALLALCHDDTPYDRRNRTCHPTRHPAS</sequence>
<dbReference type="EMBL" id="RQXU01000003">
    <property type="protein sequence ID" value="RRH90717.1"/>
    <property type="molecule type" value="Genomic_DNA"/>
</dbReference>
<evidence type="ECO:0000313" key="2">
    <source>
        <dbReference type="EMBL" id="RRH90717.1"/>
    </source>
</evidence>
<dbReference type="AlphaFoldDB" id="A0A3P3EX14"/>
<name>A0A3P3EX14_9BURK</name>
<dbReference type="Gene3D" id="1.10.10.10">
    <property type="entry name" value="Winged helix-like DNA-binding domain superfamily/Winged helix DNA-binding domain"/>
    <property type="match status" value="1"/>
</dbReference>
<dbReference type="InterPro" id="IPR000835">
    <property type="entry name" value="HTH_MarR-typ"/>
</dbReference>
<dbReference type="SUPFAM" id="SSF46785">
    <property type="entry name" value="Winged helix' DNA-binding domain"/>
    <property type="match status" value="1"/>
</dbReference>
<feature type="domain" description="HTH marR-type" evidence="1">
    <location>
        <begin position="26"/>
        <end position="127"/>
    </location>
</feature>
<comment type="caution">
    <text evidence="2">The sequence shown here is derived from an EMBL/GenBank/DDBJ whole genome shotgun (WGS) entry which is preliminary data.</text>
</comment>
<reference evidence="2 3" key="1">
    <citation type="submission" date="2018-11" db="EMBL/GenBank/DDBJ databases">
        <title>The genome of Variovorax sp T529.</title>
        <authorList>
            <person name="Gao J."/>
        </authorList>
    </citation>
    <scope>NUCLEOTIDE SEQUENCE [LARGE SCALE GENOMIC DNA]</scope>
    <source>
        <strain evidence="2 3">T529</strain>
    </source>
</reference>